<dbReference type="AlphaFoldDB" id="A0A7G9T4U1"/>
<accession>A0A7G9T4U1</accession>
<gene>
    <name evidence="1" type="ORF">H9L19_07010</name>
</gene>
<evidence type="ECO:0000313" key="2">
    <source>
        <dbReference type="Proteomes" id="UP000515800"/>
    </source>
</evidence>
<sequence>MKSDYWCNDPVSTLQKAVNQKMVPGVWDTANSSNLGKRTVAHWSELGGISTAFYDGWSCDYHRDGTWVDVGSVKNVD</sequence>
<keyword evidence="2" id="KW-1185">Reference proteome</keyword>
<evidence type="ECO:0000313" key="1">
    <source>
        <dbReference type="EMBL" id="QNN75116.1"/>
    </source>
</evidence>
<protein>
    <submittedName>
        <fullName evidence="1">Uncharacterized protein</fullName>
    </submittedName>
</protein>
<dbReference type="RefSeq" id="WP_187528951.1">
    <property type="nucleotide sequence ID" value="NZ_CP060724.1"/>
</dbReference>
<reference evidence="1 2" key="1">
    <citation type="submission" date="2020-08" db="EMBL/GenBank/DDBJ databases">
        <title>Genome sequence of Weissella diestrammenae KACC 16890T.</title>
        <authorList>
            <person name="Hyun D.-W."/>
            <person name="Bae J.-W."/>
        </authorList>
    </citation>
    <scope>NUCLEOTIDE SEQUENCE [LARGE SCALE GENOMIC DNA]</scope>
    <source>
        <strain evidence="1 2">KACC 16890</strain>
    </source>
</reference>
<dbReference type="Proteomes" id="UP000515800">
    <property type="component" value="Chromosome"/>
</dbReference>
<dbReference type="KEGG" id="wdi:H9L19_07010"/>
<dbReference type="EMBL" id="CP060724">
    <property type="protein sequence ID" value="QNN75116.1"/>
    <property type="molecule type" value="Genomic_DNA"/>
</dbReference>
<proteinExistence type="predicted"/>
<organism evidence="1 2">
    <name type="scientific">Weissella diestrammenae</name>
    <dbReference type="NCBI Taxonomy" id="1162633"/>
    <lineage>
        <taxon>Bacteria</taxon>
        <taxon>Bacillati</taxon>
        <taxon>Bacillota</taxon>
        <taxon>Bacilli</taxon>
        <taxon>Lactobacillales</taxon>
        <taxon>Lactobacillaceae</taxon>
        <taxon>Weissella</taxon>
    </lineage>
</organism>
<name>A0A7G9T4U1_9LACO</name>